<proteinExistence type="predicted"/>
<sequence>MVTFLAVSDCFTRRILFSCLVNMPNKKQKWQKKKINDSKVNTVTLNGINDEKVEVEVDKTVGFRG</sequence>
<reference evidence="1 2" key="1">
    <citation type="journal article" date="2005" name="PLoS Genet.">
        <title>Life in hot carbon monoxide: the complete genome sequence of Carboxydothermus hydrogenoformans Z-2901.</title>
        <authorList>
            <person name="Wu M."/>
            <person name="Ren Q."/>
            <person name="Durkin A.S."/>
            <person name="Daugherty S.C."/>
            <person name="Brinkac L.M."/>
            <person name="Dodson R.J."/>
            <person name="Madupu R."/>
            <person name="Sullivan S.A."/>
            <person name="Kolonay J.F."/>
            <person name="Haft D.H."/>
            <person name="Nelson W.C."/>
            <person name="Tallon L.J."/>
            <person name="Jones K.M."/>
            <person name="Ulrich L.E."/>
            <person name="Gonzalez J.M."/>
            <person name="Zhulin I.B."/>
            <person name="Robb F.T."/>
            <person name="Eisen J.A."/>
        </authorList>
    </citation>
    <scope>NUCLEOTIDE SEQUENCE [LARGE SCALE GENOMIC DNA]</scope>
    <source>
        <strain evidence="2">ATCC BAA-161 / DSM 6008 / Z-2901</strain>
    </source>
</reference>
<gene>
    <name evidence="1" type="ordered locus">CHY_1898</name>
</gene>
<name>Q3AAW6_CARHZ</name>
<dbReference type="HOGENOM" id="CLU_2841707_0_0_9"/>
<dbReference type="AlphaFoldDB" id="Q3AAW6"/>
<evidence type="ECO:0000313" key="2">
    <source>
        <dbReference type="Proteomes" id="UP000002706"/>
    </source>
</evidence>
<evidence type="ECO:0000313" key="1">
    <source>
        <dbReference type="EMBL" id="ABB15589.1"/>
    </source>
</evidence>
<protein>
    <submittedName>
        <fullName evidence="1">Uncharacterized protein</fullName>
    </submittedName>
</protein>
<dbReference type="KEGG" id="chy:CHY_1898"/>
<dbReference type="Proteomes" id="UP000002706">
    <property type="component" value="Chromosome"/>
</dbReference>
<organism evidence="1 2">
    <name type="scientific">Carboxydothermus hydrogenoformans (strain ATCC BAA-161 / DSM 6008 / Z-2901)</name>
    <dbReference type="NCBI Taxonomy" id="246194"/>
    <lineage>
        <taxon>Bacteria</taxon>
        <taxon>Bacillati</taxon>
        <taxon>Bacillota</taxon>
        <taxon>Clostridia</taxon>
        <taxon>Thermoanaerobacterales</taxon>
        <taxon>Thermoanaerobacteraceae</taxon>
        <taxon>Carboxydothermus</taxon>
    </lineage>
</organism>
<keyword evidence="2" id="KW-1185">Reference proteome</keyword>
<dbReference type="STRING" id="246194.CHY_1898"/>
<dbReference type="EMBL" id="CP000141">
    <property type="protein sequence ID" value="ABB15589.1"/>
    <property type="molecule type" value="Genomic_DNA"/>
</dbReference>
<accession>Q3AAW6</accession>
<dbReference type="InParanoid" id="Q3AAW6"/>